<dbReference type="EMBL" id="QGLM01000017">
    <property type="protein sequence ID" value="PXY95087.1"/>
    <property type="molecule type" value="Genomic_DNA"/>
</dbReference>
<dbReference type="AlphaFoldDB" id="A0A318MX33"/>
<reference evidence="1 2" key="1">
    <citation type="submission" date="2018-05" db="EMBL/GenBank/DDBJ databases">
        <title>Reference genomes for bee gut microbiota database.</title>
        <authorList>
            <person name="Ellegaard K.M."/>
        </authorList>
    </citation>
    <scope>NUCLEOTIDE SEQUENCE [LARGE SCALE GENOMIC DNA]</scope>
    <source>
        <strain evidence="1 2">ESL0167</strain>
    </source>
</reference>
<evidence type="ECO:0000313" key="1">
    <source>
        <dbReference type="EMBL" id="PXY95087.1"/>
    </source>
</evidence>
<dbReference type="Proteomes" id="UP000247838">
    <property type="component" value="Unassembled WGS sequence"/>
</dbReference>
<name>A0A318MX33_FRIPE</name>
<evidence type="ECO:0008006" key="3">
    <source>
        <dbReference type="Google" id="ProtNLM"/>
    </source>
</evidence>
<organism evidence="1 2">
    <name type="scientific">Frischella perrara</name>
    <dbReference type="NCBI Taxonomy" id="1267021"/>
    <lineage>
        <taxon>Bacteria</taxon>
        <taxon>Pseudomonadati</taxon>
        <taxon>Pseudomonadota</taxon>
        <taxon>Gammaproteobacteria</taxon>
        <taxon>Orbales</taxon>
        <taxon>Orbaceae</taxon>
        <taxon>Frischella</taxon>
    </lineage>
</organism>
<dbReference type="RefSeq" id="WP_110443955.1">
    <property type="nucleotide sequence ID" value="NZ_QGLM01000017.1"/>
</dbReference>
<protein>
    <recommendedName>
        <fullName evidence="3">Phage tail protein</fullName>
    </recommendedName>
</protein>
<sequence length="511" mass="55590">MTSKNKTIDSNVAGLYIAREESLKILPDNPVWHGIEVNSYSDMGGSTTLLQRETINPSRQNQKGKIVDLDANAGFTLDFTKNILTYLMQGFMFADAREKFTTKPLDGVQNKVISIETDSYNLELANTTPLIKDTLILVSGCNKYQNNGLKRVLDATAKKITVNSALVEDVSVNDNAKITAVGFKFQAGECSIVANNGGYPSLVTTKTNLRDLNLTLGEWIFLGGDISNSSFSNNMGWARITAISDHSLTFDDTDFKPTDETNKNVELHIFFGTVIKNEDQQELIKKRSYCIERTLGDDGNGLQAQYVTGAVANEIKFNLSTANYITCDLSYVACSSLTKKGGERLSGVRLAEDKSEAYNTSSNIYRQKLSVIDNASSTPKALFAYVTDSNLSISNGVTGIKALGILGSFDVSVGNFNVTGSLTAFFSSVEAIEAIRSNADIGFSTILASNNAGAIFDIPLLALSGGIPNVEKDQKITIPLEKTGAQNKHGYTMMYQSFEYLPDIAMPMTND</sequence>
<gene>
    <name evidence="1" type="ORF">DKK76_08850</name>
</gene>
<dbReference type="Pfam" id="PF18906">
    <property type="entry name" value="Phage_tube_2"/>
    <property type="match status" value="1"/>
</dbReference>
<accession>A0A318MX33</accession>
<comment type="caution">
    <text evidence="1">The sequence shown here is derived from an EMBL/GenBank/DDBJ whole genome shotgun (WGS) entry which is preliminary data.</text>
</comment>
<evidence type="ECO:0000313" key="2">
    <source>
        <dbReference type="Proteomes" id="UP000247838"/>
    </source>
</evidence>
<dbReference type="InterPro" id="IPR044000">
    <property type="entry name" value="Phage_tube_2"/>
</dbReference>
<proteinExistence type="predicted"/>